<dbReference type="EMBL" id="JARKIE010000158">
    <property type="protein sequence ID" value="KAJ7674181.1"/>
    <property type="molecule type" value="Genomic_DNA"/>
</dbReference>
<accession>A0AAD7D1T1</accession>
<evidence type="ECO:0000313" key="1">
    <source>
        <dbReference type="EMBL" id="KAJ7674181.1"/>
    </source>
</evidence>
<reference evidence="1" key="1">
    <citation type="submission" date="2023-03" db="EMBL/GenBank/DDBJ databases">
        <title>Massive genome expansion in bonnet fungi (Mycena s.s.) driven by repeated elements and novel gene families across ecological guilds.</title>
        <authorList>
            <consortium name="Lawrence Berkeley National Laboratory"/>
            <person name="Harder C.B."/>
            <person name="Miyauchi S."/>
            <person name="Viragh M."/>
            <person name="Kuo A."/>
            <person name="Thoen E."/>
            <person name="Andreopoulos B."/>
            <person name="Lu D."/>
            <person name="Skrede I."/>
            <person name="Drula E."/>
            <person name="Henrissat B."/>
            <person name="Morin E."/>
            <person name="Kohler A."/>
            <person name="Barry K."/>
            <person name="LaButti K."/>
            <person name="Morin E."/>
            <person name="Salamov A."/>
            <person name="Lipzen A."/>
            <person name="Mereny Z."/>
            <person name="Hegedus B."/>
            <person name="Baldrian P."/>
            <person name="Stursova M."/>
            <person name="Weitz H."/>
            <person name="Taylor A."/>
            <person name="Grigoriev I.V."/>
            <person name="Nagy L.G."/>
            <person name="Martin F."/>
            <person name="Kauserud H."/>
        </authorList>
    </citation>
    <scope>NUCLEOTIDE SEQUENCE</scope>
    <source>
        <strain evidence="1">CBHHK067</strain>
    </source>
</reference>
<gene>
    <name evidence="1" type="ORF">B0H17DRAFT_1082455</name>
</gene>
<sequence length="116" mass="12714">MASLLAMDGERKFSGCPCCGGWPMPGWPLSPACCCMRWAKLSGPLGGCWPCELSWPFCGCWLCARLISSSCLWAAELFGCCWKACSIAVRLLRACSEGFDMPMFWKPGCDWDGCCC</sequence>
<name>A0AAD7D1T1_MYCRO</name>
<evidence type="ECO:0000313" key="2">
    <source>
        <dbReference type="Proteomes" id="UP001221757"/>
    </source>
</evidence>
<dbReference type="Proteomes" id="UP001221757">
    <property type="component" value="Unassembled WGS sequence"/>
</dbReference>
<keyword evidence="2" id="KW-1185">Reference proteome</keyword>
<dbReference type="AlphaFoldDB" id="A0AAD7D1T1"/>
<organism evidence="1 2">
    <name type="scientific">Mycena rosella</name>
    <name type="common">Pink bonnet</name>
    <name type="synonym">Agaricus rosellus</name>
    <dbReference type="NCBI Taxonomy" id="1033263"/>
    <lineage>
        <taxon>Eukaryota</taxon>
        <taxon>Fungi</taxon>
        <taxon>Dikarya</taxon>
        <taxon>Basidiomycota</taxon>
        <taxon>Agaricomycotina</taxon>
        <taxon>Agaricomycetes</taxon>
        <taxon>Agaricomycetidae</taxon>
        <taxon>Agaricales</taxon>
        <taxon>Marasmiineae</taxon>
        <taxon>Mycenaceae</taxon>
        <taxon>Mycena</taxon>
    </lineage>
</organism>
<protein>
    <submittedName>
        <fullName evidence="1">Uncharacterized protein</fullName>
    </submittedName>
</protein>
<comment type="caution">
    <text evidence="1">The sequence shown here is derived from an EMBL/GenBank/DDBJ whole genome shotgun (WGS) entry which is preliminary data.</text>
</comment>
<proteinExistence type="predicted"/>